<accession>A0A0E9V4X3</accession>
<name>A0A0E9V4X3_ANGAN</name>
<dbReference type="AlphaFoldDB" id="A0A0E9V4X3"/>
<evidence type="ECO:0000313" key="1">
    <source>
        <dbReference type="EMBL" id="JAH72268.1"/>
    </source>
</evidence>
<organism evidence="1">
    <name type="scientific">Anguilla anguilla</name>
    <name type="common">European freshwater eel</name>
    <name type="synonym">Muraena anguilla</name>
    <dbReference type="NCBI Taxonomy" id="7936"/>
    <lineage>
        <taxon>Eukaryota</taxon>
        <taxon>Metazoa</taxon>
        <taxon>Chordata</taxon>
        <taxon>Craniata</taxon>
        <taxon>Vertebrata</taxon>
        <taxon>Euteleostomi</taxon>
        <taxon>Actinopterygii</taxon>
        <taxon>Neopterygii</taxon>
        <taxon>Teleostei</taxon>
        <taxon>Anguilliformes</taxon>
        <taxon>Anguillidae</taxon>
        <taxon>Anguilla</taxon>
    </lineage>
</organism>
<sequence>MRGSNKVTSSQQQCHHCPLMNTTTMIYQTNVT</sequence>
<reference evidence="1" key="2">
    <citation type="journal article" date="2015" name="Fish Shellfish Immunol.">
        <title>Early steps in the European eel (Anguilla anguilla)-Vibrio vulnificus interaction in the gills: Role of the RtxA13 toxin.</title>
        <authorList>
            <person name="Callol A."/>
            <person name="Pajuelo D."/>
            <person name="Ebbesson L."/>
            <person name="Teles M."/>
            <person name="MacKenzie S."/>
            <person name="Amaro C."/>
        </authorList>
    </citation>
    <scope>NUCLEOTIDE SEQUENCE</scope>
</reference>
<protein>
    <submittedName>
        <fullName evidence="1">Uncharacterized protein</fullName>
    </submittedName>
</protein>
<proteinExistence type="predicted"/>
<dbReference type="EMBL" id="GBXM01036309">
    <property type="protein sequence ID" value="JAH72268.1"/>
    <property type="molecule type" value="Transcribed_RNA"/>
</dbReference>
<reference evidence="1" key="1">
    <citation type="submission" date="2014-11" db="EMBL/GenBank/DDBJ databases">
        <authorList>
            <person name="Amaro Gonzalez C."/>
        </authorList>
    </citation>
    <scope>NUCLEOTIDE SEQUENCE</scope>
</reference>